<dbReference type="AlphaFoldDB" id="A0A1H4PLB0"/>
<dbReference type="EMBL" id="FNSD01000001">
    <property type="protein sequence ID" value="SEC07962.1"/>
    <property type="molecule type" value="Genomic_DNA"/>
</dbReference>
<dbReference type="OrthoDB" id="334507at2"/>
<dbReference type="InterPro" id="IPR010297">
    <property type="entry name" value="DUF900_hydrolase"/>
</dbReference>
<evidence type="ECO:0000313" key="2">
    <source>
        <dbReference type="EMBL" id="SEC07962.1"/>
    </source>
</evidence>
<gene>
    <name evidence="2" type="ORF">SAMN05443244_2594</name>
</gene>
<dbReference type="Proteomes" id="UP000182409">
    <property type="component" value="Unassembled WGS sequence"/>
</dbReference>
<organism evidence="2 3">
    <name type="scientific">Terriglobus roseus</name>
    <dbReference type="NCBI Taxonomy" id="392734"/>
    <lineage>
        <taxon>Bacteria</taxon>
        <taxon>Pseudomonadati</taxon>
        <taxon>Acidobacteriota</taxon>
        <taxon>Terriglobia</taxon>
        <taxon>Terriglobales</taxon>
        <taxon>Acidobacteriaceae</taxon>
        <taxon>Terriglobus</taxon>
    </lineage>
</organism>
<dbReference type="InterPro" id="IPR029058">
    <property type="entry name" value="AB_hydrolase_fold"/>
</dbReference>
<evidence type="ECO:0000256" key="1">
    <source>
        <dbReference type="SAM" id="MobiDB-lite"/>
    </source>
</evidence>
<feature type="region of interest" description="Disordered" evidence="1">
    <location>
        <begin position="336"/>
        <end position="358"/>
    </location>
</feature>
<proteinExistence type="predicted"/>
<name>A0A1H4PLB0_9BACT</name>
<feature type="compositionally biased region" description="Pro residues" evidence="1">
    <location>
        <begin position="348"/>
        <end position="358"/>
    </location>
</feature>
<dbReference type="Pfam" id="PF05990">
    <property type="entry name" value="DUF900"/>
    <property type="match status" value="1"/>
</dbReference>
<evidence type="ECO:0000313" key="3">
    <source>
        <dbReference type="Proteomes" id="UP000182409"/>
    </source>
</evidence>
<evidence type="ECO:0008006" key="4">
    <source>
        <dbReference type="Google" id="ProtNLM"/>
    </source>
</evidence>
<reference evidence="2 3" key="1">
    <citation type="submission" date="2016-10" db="EMBL/GenBank/DDBJ databases">
        <authorList>
            <person name="de Groot N.N."/>
        </authorList>
    </citation>
    <scope>NUCLEOTIDE SEQUENCE [LARGE SCALE GENOMIC DNA]</scope>
    <source>
        <strain evidence="2 3">AB35.6</strain>
    </source>
</reference>
<accession>A0A1H4PLB0</accession>
<dbReference type="SUPFAM" id="SSF53474">
    <property type="entry name" value="alpha/beta-Hydrolases"/>
    <property type="match status" value="1"/>
</dbReference>
<dbReference type="RefSeq" id="WP_074654432.1">
    <property type="nucleotide sequence ID" value="NZ_FNSD01000001.1"/>
</dbReference>
<protein>
    <recommendedName>
        <fullName evidence="4">Alpha/beta hydrolase</fullName>
    </recommendedName>
</protein>
<sequence length="358" mass="39280">MRWLITNREYKKGVFGDKFGSLTYWTLKDGGSVKNAADWQLVSVDDFRKTLLKVVNDTFPAVVANGESTPSSQQKHVCLFVHGYNNAWDAVMSRYENVAAGLFDGADGLGECIAFDWPSKGALLGYLSDRSEARRTGEDLNNVLSELYDWLLTMQKVATKDPANACKARTSIIAHSMGNYVLEYALNALWTRKNRPLLISLMQEVLMVAADVDNDLFRNGEQVSHGDGEGLSNMSYRITALFTGRDDVLGGSAGLKHFGKRRLGRSGLDRTVPVPDNVWDVDCTALLPRVDGIKTHGEYFDPAADRVYALMRGLLEGKDRSILIQEGLVPDALSRTQQASAPGAVPVTPSPVPPPTPL</sequence>